<name>A0AAV6Z010_ENGPU</name>
<evidence type="ECO:0000313" key="2">
    <source>
        <dbReference type="Proteomes" id="UP000824782"/>
    </source>
</evidence>
<sequence length="126" mass="14138">MLSHIGADLLTRFIGDPAARSLRWIRVRPGFTKAVPPPSTRCRCCAEDHRNALKFTGLSWVKVSACRATLFFFKCGGFSESIRFFLRPRPPISITCMPAPMCHNPIACAKIPGQFRKNPRKSEIFG</sequence>
<proteinExistence type="predicted"/>
<keyword evidence="2" id="KW-1185">Reference proteome</keyword>
<accession>A0AAV6Z010</accession>
<organism evidence="1 2">
    <name type="scientific">Engystomops pustulosus</name>
    <name type="common">Tungara frog</name>
    <name type="synonym">Physalaemus pustulosus</name>
    <dbReference type="NCBI Taxonomy" id="76066"/>
    <lineage>
        <taxon>Eukaryota</taxon>
        <taxon>Metazoa</taxon>
        <taxon>Chordata</taxon>
        <taxon>Craniata</taxon>
        <taxon>Vertebrata</taxon>
        <taxon>Euteleostomi</taxon>
        <taxon>Amphibia</taxon>
        <taxon>Batrachia</taxon>
        <taxon>Anura</taxon>
        <taxon>Neobatrachia</taxon>
        <taxon>Hyloidea</taxon>
        <taxon>Leptodactylidae</taxon>
        <taxon>Leiuperinae</taxon>
        <taxon>Engystomops</taxon>
    </lineage>
</organism>
<dbReference type="Proteomes" id="UP000824782">
    <property type="component" value="Unassembled WGS sequence"/>
</dbReference>
<dbReference type="AlphaFoldDB" id="A0AAV6Z010"/>
<evidence type="ECO:0000313" key="1">
    <source>
        <dbReference type="EMBL" id="KAG8539338.1"/>
    </source>
</evidence>
<reference evidence="1" key="1">
    <citation type="thesis" date="2020" institute="ProQuest LLC" country="789 East Eisenhower Parkway, Ann Arbor, MI, USA">
        <title>Comparative Genomics and Chromosome Evolution.</title>
        <authorList>
            <person name="Mudd A.B."/>
        </authorList>
    </citation>
    <scope>NUCLEOTIDE SEQUENCE</scope>
    <source>
        <strain evidence="1">237g6f4</strain>
        <tissue evidence="1">Blood</tissue>
    </source>
</reference>
<protein>
    <submittedName>
        <fullName evidence="1">Uncharacterized protein</fullName>
    </submittedName>
</protein>
<dbReference type="EMBL" id="WNYA01015071">
    <property type="protein sequence ID" value="KAG8539338.1"/>
    <property type="molecule type" value="Genomic_DNA"/>
</dbReference>
<gene>
    <name evidence="1" type="ORF">GDO81_021047</name>
</gene>
<comment type="caution">
    <text evidence="1">The sequence shown here is derived from an EMBL/GenBank/DDBJ whole genome shotgun (WGS) entry which is preliminary data.</text>
</comment>